<feature type="non-terminal residue" evidence="5">
    <location>
        <position position="1"/>
    </location>
</feature>
<dbReference type="Gene3D" id="1.20.1250.40">
    <property type="match status" value="1"/>
</dbReference>
<gene>
    <name evidence="5" type="ORF">HaLaN_11295</name>
</gene>
<comment type="similarity">
    <text evidence="3">Belongs to the eukaryotic RPB4 RNA polymerase subunit family.</text>
</comment>
<keyword evidence="2" id="KW-0539">Nucleus</keyword>
<name>A0A699YXX0_HAELA</name>
<organism evidence="5 6">
    <name type="scientific">Haematococcus lacustris</name>
    <name type="common">Green alga</name>
    <name type="synonym">Haematococcus pluvialis</name>
    <dbReference type="NCBI Taxonomy" id="44745"/>
    <lineage>
        <taxon>Eukaryota</taxon>
        <taxon>Viridiplantae</taxon>
        <taxon>Chlorophyta</taxon>
        <taxon>core chlorophytes</taxon>
        <taxon>Chlorophyceae</taxon>
        <taxon>CS clade</taxon>
        <taxon>Chlamydomonadales</taxon>
        <taxon>Haematococcaceae</taxon>
        <taxon>Haematococcus</taxon>
    </lineage>
</organism>
<dbReference type="Proteomes" id="UP000485058">
    <property type="component" value="Unassembled WGS sequence"/>
</dbReference>
<dbReference type="InterPro" id="IPR045222">
    <property type="entry name" value="Rpb4-like"/>
</dbReference>
<dbReference type="SUPFAM" id="SSF47819">
    <property type="entry name" value="HRDC-like"/>
    <property type="match status" value="1"/>
</dbReference>
<accession>A0A699YXX0</accession>
<evidence type="ECO:0000313" key="6">
    <source>
        <dbReference type="Proteomes" id="UP000485058"/>
    </source>
</evidence>
<feature type="domain" description="RNA polymerase Rpb4/RPC9 core" evidence="4">
    <location>
        <begin position="24"/>
        <end position="132"/>
    </location>
</feature>
<dbReference type="InterPro" id="IPR010997">
    <property type="entry name" value="HRDC-like_sf"/>
</dbReference>
<dbReference type="GO" id="GO:0000166">
    <property type="term" value="F:nucleotide binding"/>
    <property type="evidence" value="ECO:0007669"/>
    <property type="project" value="InterPro"/>
</dbReference>
<dbReference type="InterPro" id="IPR038324">
    <property type="entry name" value="Rpb4/RPC9_sf"/>
</dbReference>
<dbReference type="EMBL" id="BLLF01000810">
    <property type="protein sequence ID" value="GFH15127.1"/>
    <property type="molecule type" value="Genomic_DNA"/>
</dbReference>
<dbReference type="Pfam" id="PF03874">
    <property type="entry name" value="RNA_pol_Rpb4"/>
    <property type="match status" value="1"/>
</dbReference>
<comment type="subcellular location">
    <subcellularLocation>
        <location evidence="1">Nucleus</location>
    </subcellularLocation>
</comment>
<evidence type="ECO:0000313" key="5">
    <source>
        <dbReference type="EMBL" id="GFH15127.1"/>
    </source>
</evidence>
<proteinExistence type="inferred from homology"/>
<dbReference type="AlphaFoldDB" id="A0A699YXX0"/>
<dbReference type="GO" id="GO:0030880">
    <property type="term" value="C:RNA polymerase complex"/>
    <property type="evidence" value="ECO:0007669"/>
    <property type="project" value="InterPro"/>
</dbReference>
<dbReference type="SMART" id="SM00657">
    <property type="entry name" value="RPOL4c"/>
    <property type="match status" value="1"/>
</dbReference>
<evidence type="ECO:0000256" key="1">
    <source>
        <dbReference type="ARBA" id="ARBA00004123"/>
    </source>
</evidence>
<comment type="caution">
    <text evidence="5">The sequence shown here is derived from an EMBL/GenBank/DDBJ whole genome shotgun (WGS) entry which is preliminary data.</text>
</comment>
<sequence>MAQQHPAVVIDTIPVEEQGNIDQAAYKESYALTNSELNMVLDQYIQQKQQRVGPSYQPAPVVKKTKEYVARFANCQNKEMLRAMRLMLQNHNVKAYEAAILGNLMPDSADEAFAVLPSLKREPDIGLRKPMIS</sequence>
<dbReference type="PANTHER" id="PTHR21297">
    <property type="entry name" value="DNA-DIRECTED RNA POLYMERASE II"/>
    <property type="match status" value="1"/>
</dbReference>
<keyword evidence="6" id="KW-1185">Reference proteome</keyword>
<evidence type="ECO:0000256" key="2">
    <source>
        <dbReference type="ARBA" id="ARBA00023242"/>
    </source>
</evidence>
<dbReference type="GO" id="GO:0005634">
    <property type="term" value="C:nucleus"/>
    <property type="evidence" value="ECO:0007669"/>
    <property type="project" value="UniProtKB-SubCell"/>
</dbReference>
<reference evidence="5 6" key="1">
    <citation type="submission" date="2020-02" db="EMBL/GenBank/DDBJ databases">
        <title>Draft genome sequence of Haematococcus lacustris strain NIES-144.</title>
        <authorList>
            <person name="Morimoto D."/>
            <person name="Nakagawa S."/>
            <person name="Yoshida T."/>
            <person name="Sawayama S."/>
        </authorList>
    </citation>
    <scope>NUCLEOTIDE SEQUENCE [LARGE SCALE GENOMIC DNA]</scope>
    <source>
        <strain evidence="5 6">NIES-144</strain>
    </source>
</reference>
<evidence type="ECO:0000259" key="4">
    <source>
        <dbReference type="SMART" id="SM00657"/>
    </source>
</evidence>
<protein>
    <submittedName>
        <fullName evidence="5">RPOL4c domain-containing protein</fullName>
    </submittedName>
</protein>
<dbReference type="InterPro" id="IPR005574">
    <property type="entry name" value="Rpb4/RPC9"/>
</dbReference>
<dbReference type="InterPro" id="IPR006590">
    <property type="entry name" value="RNA_pol_Rpb4/RPC9_core"/>
</dbReference>
<evidence type="ECO:0000256" key="3">
    <source>
        <dbReference type="ARBA" id="ARBA00025724"/>
    </source>
</evidence>
<dbReference type="GO" id="GO:0006352">
    <property type="term" value="P:DNA-templated transcription initiation"/>
    <property type="evidence" value="ECO:0007669"/>
    <property type="project" value="InterPro"/>
</dbReference>